<dbReference type="Pfam" id="PF13560">
    <property type="entry name" value="HTH_31"/>
    <property type="match status" value="1"/>
</dbReference>
<gene>
    <name evidence="2" type="ORF">SAMN05216223_10590</name>
</gene>
<dbReference type="Pfam" id="PF19054">
    <property type="entry name" value="DUF5753"/>
    <property type="match status" value="1"/>
</dbReference>
<dbReference type="CDD" id="cd00093">
    <property type="entry name" value="HTH_XRE"/>
    <property type="match status" value="1"/>
</dbReference>
<reference evidence="2 3" key="1">
    <citation type="submission" date="2016-10" db="EMBL/GenBank/DDBJ databases">
        <authorList>
            <person name="de Groot N.N."/>
        </authorList>
    </citation>
    <scope>NUCLEOTIDE SEQUENCE [LARGE SCALE GENOMIC DNA]</scope>
    <source>
        <strain evidence="2 3">CGMCC 4.2023</strain>
    </source>
</reference>
<dbReference type="EMBL" id="FNVU01000005">
    <property type="protein sequence ID" value="SEG42217.1"/>
    <property type="molecule type" value="Genomic_DNA"/>
</dbReference>
<evidence type="ECO:0000259" key="1">
    <source>
        <dbReference type="PROSITE" id="PS50943"/>
    </source>
</evidence>
<proteinExistence type="predicted"/>
<name>A0A1H6A2M3_9ACTN</name>
<protein>
    <submittedName>
        <fullName evidence="2">Helix-turn-helix domain-containing protein</fullName>
    </submittedName>
</protein>
<evidence type="ECO:0000313" key="2">
    <source>
        <dbReference type="EMBL" id="SEG42217.1"/>
    </source>
</evidence>
<accession>A0A1H6A2M3</accession>
<keyword evidence="3" id="KW-1185">Reference proteome</keyword>
<dbReference type="InterPro" id="IPR043917">
    <property type="entry name" value="DUF5753"/>
</dbReference>
<sequence>MNSTDDGTISARVVFAKELARQRRLLGISLVELAKLCNYEQSYLHRLETGSRLGTLEAAQSLDQVYGTGTHIADLWKLAKEEAKRDRYGNFEEVEAVATSIQEFCVSTVPGLLQTSGYAEDQLRAAETASVEEQAAGVVARIKRQDILTGKKVIAYRALIDESVLKRPTLDPEVWTGQLEKLIEAAQQPNIALQVVPFRAGLYRLLPSSMKLLWLPTGQTVAYVESSWSGQLIEEFEDVEQLRLSYDRLRDSALSPSESLDLLRRSLEDHTSCLTPPSI</sequence>
<feature type="domain" description="HTH cro/C1-type" evidence="1">
    <location>
        <begin position="19"/>
        <end position="75"/>
    </location>
</feature>
<dbReference type="GO" id="GO:0003677">
    <property type="term" value="F:DNA binding"/>
    <property type="evidence" value="ECO:0007669"/>
    <property type="project" value="InterPro"/>
</dbReference>
<dbReference type="InterPro" id="IPR001387">
    <property type="entry name" value="Cro/C1-type_HTH"/>
</dbReference>
<dbReference type="Proteomes" id="UP000236754">
    <property type="component" value="Unassembled WGS sequence"/>
</dbReference>
<dbReference type="RefSeq" id="WP_103885928.1">
    <property type="nucleotide sequence ID" value="NZ_FNVU01000005.1"/>
</dbReference>
<organism evidence="2 3">
    <name type="scientific">Actinacidiphila yanglinensis</name>
    <dbReference type="NCBI Taxonomy" id="310779"/>
    <lineage>
        <taxon>Bacteria</taxon>
        <taxon>Bacillati</taxon>
        <taxon>Actinomycetota</taxon>
        <taxon>Actinomycetes</taxon>
        <taxon>Kitasatosporales</taxon>
        <taxon>Streptomycetaceae</taxon>
        <taxon>Actinacidiphila</taxon>
    </lineage>
</organism>
<dbReference type="SMART" id="SM00530">
    <property type="entry name" value="HTH_XRE"/>
    <property type="match status" value="1"/>
</dbReference>
<dbReference type="Gene3D" id="1.10.260.40">
    <property type="entry name" value="lambda repressor-like DNA-binding domains"/>
    <property type="match status" value="1"/>
</dbReference>
<dbReference type="AlphaFoldDB" id="A0A1H6A2M3"/>
<evidence type="ECO:0000313" key="3">
    <source>
        <dbReference type="Proteomes" id="UP000236754"/>
    </source>
</evidence>
<dbReference type="OrthoDB" id="4273809at2"/>
<dbReference type="InterPro" id="IPR010982">
    <property type="entry name" value="Lambda_DNA-bd_dom_sf"/>
</dbReference>
<dbReference type="PROSITE" id="PS50943">
    <property type="entry name" value="HTH_CROC1"/>
    <property type="match status" value="1"/>
</dbReference>
<dbReference type="SUPFAM" id="SSF47413">
    <property type="entry name" value="lambda repressor-like DNA-binding domains"/>
    <property type="match status" value="1"/>
</dbReference>